<dbReference type="GO" id="GO:0005524">
    <property type="term" value="F:ATP binding"/>
    <property type="evidence" value="ECO:0007669"/>
    <property type="project" value="UniProtKB-KW"/>
</dbReference>
<evidence type="ECO:0000256" key="9">
    <source>
        <dbReference type="ARBA" id="ARBA00022842"/>
    </source>
</evidence>
<comment type="catalytic activity">
    <reaction evidence="12">
        <text>O-phospho-L-seryl-[protein] + H2O = L-seryl-[protein] + phosphate</text>
        <dbReference type="Rhea" id="RHEA:20629"/>
        <dbReference type="Rhea" id="RHEA-COMP:9863"/>
        <dbReference type="Rhea" id="RHEA-COMP:11604"/>
        <dbReference type="ChEBI" id="CHEBI:15377"/>
        <dbReference type="ChEBI" id="CHEBI:29999"/>
        <dbReference type="ChEBI" id="CHEBI:43474"/>
        <dbReference type="ChEBI" id="CHEBI:83421"/>
        <dbReference type="EC" id="3.1.3.16"/>
    </reaction>
</comment>
<dbReference type="Proteomes" id="UP000585836">
    <property type="component" value="Unassembled WGS sequence"/>
</dbReference>
<dbReference type="InterPro" id="IPR029016">
    <property type="entry name" value="GAF-like_dom_sf"/>
</dbReference>
<dbReference type="Gene3D" id="3.30.450.40">
    <property type="match status" value="1"/>
</dbReference>
<dbReference type="GO" id="GO:0004722">
    <property type="term" value="F:protein serine/threonine phosphatase activity"/>
    <property type="evidence" value="ECO:0007669"/>
    <property type="project" value="UniProtKB-EC"/>
</dbReference>
<evidence type="ECO:0000256" key="5">
    <source>
        <dbReference type="ARBA" id="ARBA00022741"/>
    </source>
</evidence>
<accession>A0A7W9PV19</accession>
<evidence type="ECO:0000256" key="4">
    <source>
        <dbReference type="ARBA" id="ARBA00022723"/>
    </source>
</evidence>
<dbReference type="FunFam" id="3.30.450.20:FF:000120">
    <property type="entry name" value="PAS domain S-box protein"/>
    <property type="match status" value="1"/>
</dbReference>
<protein>
    <recommendedName>
        <fullName evidence="1">protein-serine/threonine phosphatase</fullName>
        <ecNumber evidence="1">3.1.3.16</ecNumber>
    </recommendedName>
    <alternativeName>
        <fullName evidence="15">Protein-serine/threonine phosphatase</fullName>
    </alternativeName>
    <alternativeName>
        <fullName evidence="14">Serine/threonine-protein kinase</fullName>
    </alternativeName>
</protein>
<evidence type="ECO:0000256" key="2">
    <source>
        <dbReference type="ARBA" id="ARBA00022553"/>
    </source>
</evidence>
<dbReference type="GO" id="GO:0016301">
    <property type="term" value="F:kinase activity"/>
    <property type="evidence" value="ECO:0007669"/>
    <property type="project" value="UniProtKB-KW"/>
</dbReference>
<dbReference type="InterPro" id="IPR001932">
    <property type="entry name" value="PPM-type_phosphatase-like_dom"/>
</dbReference>
<feature type="domain" description="PAS" evidence="17">
    <location>
        <begin position="147"/>
        <end position="211"/>
    </location>
</feature>
<keyword evidence="7" id="KW-0378">Hydrolase</keyword>
<keyword evidence="19" id="KW-1185">Reference proteome</keyword>
<dbReference type="InterPro" id="IPR036457">
    <property type="entry name" value="PPM-type-like_dom_sf"/>
</dbReference>
<keyword evidence="8" id="KW-0067">ATP-binding</keyword>
<dbReference type="FunFam" id="3.30.450.40:FF:000035">
    <property type="entry name" value="PAS sensor protein"/>
    <property type="match status" value="1"/>
</dbReference>
<dbReference type="PANTHER" id="PTHR43156:SF2">
    <property type="entry name" value="STAGE II SPORULATION PROTEIN E"/>
    <property type="match status" value="1"/>
</dbReference>
<evidence type="ECO:0000256" key="7">
    <source>
        <dbReference type="ARBA" id="ARBA00022801"/>
    </source>
</evidence>
<evidence type="ECO:0000256" key="1">
    <source>
        <dbReference type="ARBA" id="ARBA00013081"/>
    </source>
</evidence>
<keyword evidence="4" id="KW-0479">Metal-binding</keyword>
<evidence type="ECO:0000313" key="18">
    <source>
        <dbReference type="EMBL" id="MBB5928421.1"/>
    </source>
</evidence>
<reference evidence="18 19" key="1">
    <citation type="submission" date="2020-08" db="EMBL/GenBank/DDBJ databases">
        <title>Genomic Encyclopedia of Type Strains, Phase III (KMG-III): the genomes of soil and plant-associated and newly described type strains.</title>
        <authorList>
            <person name="Whitman W."/>
        </authorList>
    </citation>
    <scope>NUCLEOTIDE SEQUENCE [LARGE SCALE GENOMIC DNA]</scope>
    <source>
        <strain evidence="18 19">CECT 3313</strain>
    </source>
</reference>
<evidence type="ECO:0000256" key="8">
    <source>
        <dbReference type="ARBA" id="ARBA00022840"/>
    </source>
</evidence>
<dbReference type="Pfam" id="PF01590">
    <property type="entry name" value="GAF"/>
    <property type="match status" value="1"/>
</dbReference>
<dbReference type="InterPro" id="IPR003018">
    <property type="entry name" value="GAF"/>
</dbReference>
<evidence type="ECO:0000259" key="17">
    <source>
        <dbReference type="PROSITE" id="PS50112"/>
    </source>
</evidence>
<dbReference type="SMART" id="SM00331">
    <property type="entry name" value="PP2C_SIG"/>
    <property type="match status" value="1"/>
</dbReference>
<dbReference type="RefSeq" id="WP_184966916.1">
    <property type="nucleotide sequence ID" value="NZ_JACHJK010000006.1"/>
</dbReference>
<dbReference type="FunFam" id="3.60.40.10:FF:000005">
    <property type="entry name" value="Serine/threonine protein phosphatase"/>
    <property type="match status" value="1"/>
</dbReference>
<organism evidence="18 19">
    <name type="scientific">Streptomyces echinatus</name>
    <dbReference type="NCBI Taxonomy" id="67293"/>
    <lineage>
        <taxon>Bacteria</taxon>
        <taxon>Bacillati</taxon>
        <taxon>Actinomycetota</taxon>
        <taxon>Actinomycetes</taxon>
        <taxon>Kitasatosporales</taxon>
        <taxon>Streptomycetaceae</taxon>
        <taxon>Streptomyces</taxon>
    </lineage>
</organism>
<evidence type="ECO:0000256" key="11">
    <source>
        <dbReference type="ARBA" id="ARBA00023211"/>
    </source>
</evidence>
<dbReference type="NCBIfam" id="TIGR00229">
    <property type="entry name" value="sensory_box"/>
    <property type="match status" value="2"/>
</dbReference>
<dbReference type="GO" id="GO:0046872">
    <property type="term" value="F:metal ion binding"/>
    <property type="evidence" value="ECO:0007669"/>
    <property type="project" value="UniProtKB-KW"/>
</dbReference>
<proteinExistence type="predicted"/>
<dbReference type="SUPFAM" id="SSF55785">
    <property type="entry name" value="PYP-like sensor domain (PAS domain)"/>
    <property type="match status" value="2"/>
</dbReference>
<evidence type="ECO:0000256" key="14">
    <source>
        <dbReference type="ARBA" id="ARBA00075117"/>
    </source>
</evidence>
<dbReference type="Pfam" id="PF07228">
    <property type="entry name" value="SpoIIE"/>
    <property type="match status" value="1"/>
</dbReference>
<keyword evidence="2" id="KW-0597">Phosphoprotein</keyword>
<dbReference type="InterPro" id="IPR052016">
    <property type="entry name" value="Bact_Sigma-Reg"/>
</dbReference>
<sequence length="691" mass="73794">MGRTDAPRPGTPGRPLPGAGSSPTGLLDLLNVAAVVLDAHGRVVFWSPQAEELFGYAAPEALGRFAVRLLVHQEHWDEVISLFGEVMESGADWAGAFPVRHKDGSTRLVEFRNMRLLDDLGDTYALGLAVDQAMVARVERGLALSARLVSQSPIGLAILDPDLRYVTVNPALERIHGVPAAAHVGRHVREVLTFLDAEAVEGRLRQVLETGQPVSDRYVVGRTAADPHREHAWSVSYHRLEDAAGRVIGLATSVIDITERHEANLATTRARNRLALVAHASASIGTTLDVERTAHELAGVVVPDLADVAAVHVLDSVLRGRSPSETGPARFRVAAVATAPARATAQAAADPPGGLASYDSDRLLTRCVRTRKPVLVAEATRGDLWHIARTSEAAALLEATGVHSYLAVPLLARGEVLGALSLERAGTPEPFDEDDTLLACELASRAATCIDNARWYQSVSDTALALQRRLLPELPPRLPGLEIACRYLPAGAVTGIGGDWFDAMRLPGDRTALVVGDVMGSGINAAASMGQLRSATRAFAQLDLDPAEALRHLDRLTEDVEHTIATCAYCRYDPERGECRVSVAGHLPPALVRSGRPAELLDVPSGVPLGVGGWAFSTTAFPFRPGDLLALYTDGLVETREDPIDARLGILRDALTAMAGEDLEEACDRVLETLRPPAGDDVALLLARARL</sequence>
<keyword evidence="5" id="KW-0547">Nucleotide-binding</keyword>
<evidence type="ECO:0000256" key="16">
    <source>
        <dbReference type="SAM" id="MobiDB-lite"/>
    </source>
</evidence>
<dbReference type="AlphaFoldDB" id="A0A7W9PV19"/>
<gene>
    <name evidence="18" type="ORF">FHS34_003890</name>
</gene>
<evidence type="ECO:0000256" key="3">
    <source>
        <dbReference type="ARBA" id="ARBA00022679"/>
    </source>
</evidence>
<comment type="function">
    <text evidence="13">Primarily acts as an independent SigF regulator that is sensitive to the osmosensory signal, mediating the cross talk of PknD with the SigF regulon. Possesses both phosphatase and kinase activities. The kinase domain functions as a classic anti-sigma factor-like kinase to phosphorylate the anti-anti-sigma factor domain at the canonical regulatory site, and the phosphatase domain antagonizes this activity.</text>
</comment>
<dbReference type="SUPFAM" id="SSF55781">
    <property type="entry name" value="GAF domain-like"/>
    <property type="match status" value="1"/>
</dbReference>
<keyword evidence="11" id="KW-0464">Manganese</keyword>
<dbReference type="Gene3D" id="3.60.40.10">
    <property type="entry name" value="PPM-type phosphatase domain"/>
    <property type="match status" value="1"/>
</dbReference>
<evidence type="ECO:0000256" key="6">
    <source>
        <dbReference type="ARBA" id="ARBA00022777"/>
    </source>
</evidence>
<feature type="region of interest" description="Disordered" evidence="16">
    <location>
        <begin position="1"/>
        <end position="20"/>
    </location>
</feature>
<keyword evidence="6" id="KW-0418">Kinase</keyword>
<dbReference type="SMART" id="SM00091">
    <property type="entry name" value="PAS"/>
    <property type="match status" value="2"/>
</dbReference>
<dbReference type="EC" id="3.1.3.16" evidence="1"/>
<evidence type="ECO:0000256" key="12">
    <source>
        <dbReference type="ARBA" id="ARBA00047761"/>
    </source>
</evidence>
<dbReference type="Gene3D" id="3.30.450.20">
    <property type="entry name" value="PAS domain"/>
    <property type="match status" value="2"/>
</dbReference>
<dbReference type="PANTHER" id="PTHR43156">
    <property type="entry name" value="STAGE II SPORULATION PROTEIN E-RELATED"/>
    <property type="match status" value="1"/>
</dbReference>
<dbReference type="InterPro" id="IPR000014">
    <property type="entry name" value="PAS"/>
</dbReference>
<dbReference type="SUPFAM" id="SSF81606">
    <property type="entry name" value="PP2C-like"/>
    <property type="match status" value="1"/>
</dbReference>
<comment type="caution">
    <text evidence="18">The sequence shown here is derived from an EMBL/GenBank/DDBJ whole genome shotgun (WGS) entry which is preliminary data.</text>
</comment>
<keyword evidence="3" id="KW-0808">Transferase</keyword>
<evidence type="ECO:0000313" key="19">
    <source>
        <dbReference type="Proteomes" id="UP000585836"/>
    </source>
</evidence>
<name>A0A7W9PV19_9ACTN</name>
<feature type="domain" description="PAS" evidence="17">
    <location>
        <begin position="26"/>
        <end position="90"/>
    </location>
</feature>
<dbReference type="Pfam" id="PF08448">
    <property type="entry name" value="PAS_4"/>
    <property type="match status" value="2"/>
</dbReference>
<evidence type="ECO:0000256" key="10">
    <source>
        <dbReference type="ARBA" id="ARBA00022912"/>
    </source>
</evidence>
<keyword evidence="10" id="KW-0904">Protein phosphatase</keyword>
<evidence type="ECO:0000256" key="13">
    <source>
        <dbReference type="ARBA" id="ARBA00056274"/>
    </source>
</evidence>
<dbReference type="InterPro" id="IPR013656">
    <property type="entry name" value="PAS_4"/>
</dbReference>
<evidence type="ECO:0000256" key="15">
    <source>
        <dbReference type="ARBA" id="ARBA00081350"/>
    </source>
</evidence>
<dbReference type="PROSITE" id="PS50112">
    <property type="entry name" value="PAS"/>
    <property type="match status" value="2"/>
</dbReference>
<keyword evidence="9" id="KW-0460">Magnesium</keyword>
<dbReference type="SMART" id="SM00065">
    <property type="entry name" value="GAF"/>
    <property type="match status" value="1"/>
</dbReference>
<dbReference type="CDD" id="cd00130">
    <property type="entry name" value="PAS"/>
    <property type="match status" value="2"/>
</dbReference>
<dbReference type="InterPro" id="IPR035965">
    <property type="entry name" value="PAS-like_dom_sf"/>
</dbReference>
<dbReference type="EMBL" id="JACHJK010000006">
    <property type="protein sequence ID" value="MBB5928421.1"/>
    <property type="molecule type" value="Genomic_DNA"/>
</dbReference>